<evidence type="ECO:0000256" key="14">
    <source>
        <dbReference type="ARBA" id="ARBA00023288"/>
    </source>
</evidence>
<keyword evidence="18" id="KW-1185">Reference proteome</keyword>
<dbReference type="Gene3D" id="3.10.560.10">
    <property type="entry name" value="Outer membrane lipoprotein wza domain like"/>
    <property type="match status" value="1"/>
</dbReference>
<keyword evidence="6" id="KW-0812">Transmembrane</keyword>
<sequence length="267" mass="29497">MNIINTKFFFRNGLLSIILISVLASCKVYKQNIILQTDEGLNAEKFKEEVAKVEGAYLIQPGDQLNIEVYTNKGERVIDPNMELVAGVRGGQGQPTKVFQVFPDGNLILPMVGSVSTKNHTIKSLQEEIEKKYDAYYINPFVRVQATNQRVVVLGALGGQVIPLAQEKMNLLEVLALAGGLNDRSKGRNIRLIRGPLNDPSVQIINLSTIEGMQKANLNVLPNDIIYVEPIRRVFNESVKDAAPVLGVITNVITLFIVIQSLNNSNN</sequence>
<evidence type="ECO:0000259" key="15">
    <source>
        <dbReference type="Pfam" id="PF02563"/>
    </source>
</evidence>
<name>A0A937DD20_9BACT</name>
<dbReference type="InterPro" id="IPR049712">
    <property type="entry name" value="Poly_export"/>
</dbReference>
<keyword evidence="12" id="KW-0564">Palmitate</keyword>
<evidence type="ECO:0000256" key="3">
    <source>
        <dbReference type="ARBA" id="ARBA00022448"/>
    </source>
</evidence>
<evidence type="ECO:0000313" key="17">
    <source>
        <dbReference type="EMBL" id="MBL0763757.1"/>
    </source>
</evidence>
<organism evidence="17 18">
    <name type="scientific">Marivirga atlantica</name>
    <dbReference type="NCBI Taxonomy" id="1548457"/>
    <lineage>
        <taxon>Bacteria</taxon>
        <taxon>Pseudomonadati</taxon>
        <taxon>Bacteroidota</taxon>
        <taxon>Cytophagia</taxon>
        <taxon>Cytophagales</taxon>
        <taxon>Marivirgaceae</taxon>
        <taxon>Marivirga</taxon>
    </lineage>
</organism>
<dbReference type="Pfam" id="PF22461">
    <property type="entry name" value="SLBB_2"/>
    <property type="match status" value="1"/>
</dbReference>
<evidence type="ECO:0000256" key="12">
    <source>
        <dbReference type="ARBA" id="ARBA00023139"/>
    </source>
</evidence>
<dbReference type="GO" id="GO:0015288">
    <property type="term" value="F:porin activity"/>
    <property type="evidence" value="ECO:0007669"/>
    <property type="project" value="UniProtKB-KW"/>
</dbReference>
<keyword evidence="11" id="KW-0472">Membrane</keyword>
<dbReference type="InterPro" id="IPR054765">
    <property type="entry name" value="SLBB_dom"/>
</dbReference>
<dbReference type="PANTHER" id="PTHR33619:SF3">
    <property type="entry name" value="POLYSACCHARIDE EXPORT PROTEIN GFCE-RELATED"/>
    <property type="match status" value="1"/>
</dbReference>
<dbReference type="RefSeq" id="WP_201916699.1">
    <property type="nucleotide sequence ID" value="NZ_JAERQG010000001.1"/>
</dbReference>
<evidence type="ECO:0000256" key="1">
    <source>
        <dbReference type="ARBA" id="ARBA00004571"/>
    </source>
</evidence>
<comment type="subcellular location">
    <subcellularLocation>
        <location evidence="1">Cell outer membrane</location>
        <topology evidence="1">Multi-pass membrane protein</topology>
    </subcellularLocation>
</comment>
<feature type="domain" description="SLBB" evidence="16">
    <location>
        <begin position="149"/>
        <end position="228"/>
    </location>
</feature>
<keyword evidence="7" id="KW-0732">Signal</keyword>
<keyword evidence="3" id="KW-0813">Transport</keyword>
<accession>A0A937DD20</accession>
<evidence type="ECO:0000256" key="6">
    <source>
        <dbReference type="ARBA" id="ARBA00022692"/>
    </source>
</evidence>
<evidence type="ECO:0000256" key="9">
    <source>
        <dbReference type="ARBA" id="ARBA00023065"/>
    </source>
</evidence>
<evidence type="ECO:0000256" key="2">
    <source>
        <dbReference type="ARBA" id="ARBA00009450"/>
    </source>
</evidence>
<reference evidence="17" key="1">
    <citation type="submission" date="2021-01" db="EMBL/GenBank/DDBJ databases">
        <title>Marivirga sp. nov., isolated from intertidal surface sediments.</title>
        <authorList>
            <person name="Zhang M."/>
        </authorList>
    </citation>
    <scope>NUCLEOTIDE SEQUENCE</scope>
    <source>
        <strain evidence="17">SM1354</strain>
    </source>
</reference>
<evidence type="ECO:0000256" key="13">
    <source>
        <dbReference type="ARBA" id="ARBA00023237"/>
    </source>
</evidence>
<gene>
    <name evidence="17" type="ORF">JKP34_00760</name>
</gene>
<evidence type="ECO:0000256" key="8">
    <source>
        <dbReference type="ARBA" id="ARBA00023047"/>
    </source>
</evidence>
<evidence type="ECO:0000256" key="7">
    <source>
        <dbReference type="ARBA" id="ARBA00022729"/>
    </source>
</evidence>
<dbReference type="GO" id="GO:0009279">
    <property type="term" value="C:cell outer membrane"/>
    <property type="evidence" value="ECO:0007669"/>
    <property type="project" value="UniProtKB-SubCell"/>
</dbReference>
<dbReference type="Proteomes" id="UP000642920">
    <property type="component" value="Unassembled WGS sequence"/>
</dbReference>
<dbReference type="PROSITE" id="PS51257">
    <property type="entry name" value="PROKAR_LIPOPROTEIN"/>
    <property type="match status" value="1"/>
</dbReference>
<evidence type="ECO:0000313" key="18">
    <source>
        <dbReference type="Proteomes" id="UP000642920"/>
    </source>
</evidence>
<keyword evidence="5" id="KW-0762">Sugar transport</keyword>
<dbReference type="EMBL" id="JAERQG010000001">
    <property type="protein sequence ID" value="MBL0763757.1"/>
    <property type="molecule type" value="Genomic_DNA"/>
</dbReference>
<evidence type="ECO:0000256" key="4">
    <source>
        <dbReference type="ARBA" id="ARBA00022452"/>
    </source>
</evidence>
<dbReference type="GO" id="GO:0046930">
    <property type="term" value="C:pore complex"/>
    <property type="evidence" value="ECO:0007669"/>
    <property type="project" value="UniProtKB-KW"/>
</dbReference>
<dbReference type="PANTHER" id="PTHR33619">
    <property type="entry name" value="POLYSACCHARIDE EXPORT PROTEIN GFCE-RELATED"/>
    <property type="match status" value="1"/>
</dbReference>
<keyword evidence="10" id="KW-0626">Porin</keyword>
<dbReference type="AlphaFoldDB" id="A0A937DD20"/>
<feature type="domain" description="Polysaccharide export protein N-terminal" evidence="15">
    <location>
        <begin position="53"/>
        <end position="145"/>
    </location>
</feature>
<dbReference type="GO" id="GO:0015159">
    <property type="term" value="F:polysaccharide transmembrane transporter activity"/>
    <property type="evidence" value="ECO:0007669"/>
    <property type="project" value="InterPro"/>
</dbReference>
<keyword evidence="9" id="KW-0406">Ion transport</keyword>
<evidence type="ECO:0000259" key="16">
    <source>
        <dbReference type="Pfam" id="PF22461"/>
    </source>
</evidence>
<comment type="caution">
    <text evidence="17">The sequence shown here is derived from an EMBL/GenBank/DDBJ whole genome shotgun (WGS) entry which is preliminary data.</text>
</comment>
<evidence type="ECO:0000256" key="11">
    <source>
        <dbReference type="ARBA" id="ARBA00023136"/>
    </source>
</evidence>
<keyword evidence="8" id="KW-0625">Polysaccharide transport</keyword>
<dbReference type="Pfam" id="PF02563">
    <property type="entry name" value="Poly_export"/>
    <property type="match status" value="1"/>
</dbReference>
<comment type="similarity">
    <text evidence="2">Belongs to the BexD/CtrA/VexA family.</text>
</comment>
<keyword evidence="14" id="KW-0449">Lipoprotein</keyword>
<protein>
    <submittedName>
        <fullName evidence="17">Polysaccharide biosynthesis/export family protein</fullName>
    </submittedName>
</protein>
<dbReference type="InterPro" id="IPR003715">
    <property type="entry name" value="Poly_export_N"/>
</dbReference>
<evidence type="ECO:0000256" key="5">
    <source>
        <dbReference type="ARBA" id="ARBA00022597"/>
    </source>
</evidence>
<keyword evidence="4" id="KW-1134">Transmembrane beta strand</keyword>
<keyword evidence="13" id="KW-0998">Cell outer membrane</keyword>
<proteinExistence type="inferred from homology"/>
<dbReference type="GO" id="GO:0006811">
    <property type="term" value="P:monoatomic ion transport"/>
    <property type="evidence" value="ECO:0007669"/>
    <property type="project" value="UniProtKB-KW"/>
</dbReference>
<evidence type="ECO:0000256" key="10">
    <source>
        <dbReference type="ARBA" id="ARBA00023114"/>
    </source>
</evidence>